<protein>
    <submittedName>
        <fullName evidence="2">Uncharacterized protein</fullName>
    </submittedName>
</protein>
<evidence type="ECO:0000313" key="3">
    <source>
        <dbReference type="Proteomes" id="UP001152024"/>
    </source>
</evidence>
<evidence type="ECO:0000313" key="2">
    <source>
        <dbReference type="EMBL" id="KAJ4123224.1"/>
    </source>
</evidence>
<organism evidence="2 3">
    <name type="scientific">Fusarium equiseti</name>
    <name type="common">Fusarium scirpi</name>
    <dbReference type="NCBI Taxonomy" id="61235"/>
    <lineage>
        <taxon>Eukaryota</taxon>
        <taxon>Fungi</taxon>
        <taxon>Dikarya</taxon>
        <taxon>Ascomycota</taxon>
        <taxon>Pezizomycotina</taxon>
        <taxon>Sordariomycetes</taxon>
        <taxon>Hypocreomycetidae</taxon>
        <taxon>Hypocreales</taxon>
        <taxon>Nectriaceae</taxon>
        <taxon>Fusarium</taxon>
        <taxon>Fusarium incarnatum-equiseti species complex</taxon>
    </lineage>
</organism>
<evidence type="ECO:0000256" key="1">
    <source>
        <dbReference type="SAM" id="MobiDB-lite"/>
    </source>
</evidence>
<feature type="region of interest" description="Disordered" evidence="1">
    <location>
        <begin position="47"/>
        <end position="68"/>
    </location>
</feature>
<dbReference type="Proteomes" id="UP001152024">
    <property type="component" value="Unassembled WGS sequence"/>
</dbReference>
<name>A0ABQ8R1W2_FUSEQ</name>
<sequence>MKKGPNRLDNDVDSQPRAIARARHLHMTIRAIRGCLVEYRFATGADLSRSSSESPMPLPGEVDESWYYGNRPAVPQQRQLNRMQDEGGNLRRISFSQPPSPPRNLHTRTVSIGTQTVDEERQRRDANAPPPSSINSSQQTYRPSQDNHENRANGAEDAPTPASVEEILRPLDIPLLHPPAEKIDLFVSYDVFPGRNAPFHPVGGISNIFTYSLDRFLQQANWQSAPEVLLVCLEAPGRTHMDLVFKNDEDRFGLVMRRFKQVALRLKADYRRLKMDAVIEIVLEPVVKGHSHSLLVDAWWRAGTNI</sequence>
<comment type="caution">
    <text evidence="2">The sequence shown here is derived from an EMBL/GenBank/DDBJ whole genome shotgun (WGS) entry which is preliminary data.</text>
</comment>
<proteinExistence type="predicted"/>
<gene>
    <name evidence="2" type="ORF">NW768_009754</name>
</gene>
<feature type="region of interest" description="Disordered" evidence="1">
    <location>
        <begin position="90"/>
        <end position="161"/>
    </location>
</feature>
<dbReference type="EMBL" id="JAOQBH010000017">
    <property type="protein sequence ID" value="KAJ4123224.1"/>
    <property type="molecule type" value="Genomic_DNA"/>
</dbReference>
<feature type="compositionally biased region" description="Polar residues" evidence="1">
    <location>
        <begin position="107"/>
        <end position="116"/>
    </location>
</feature>
<keyword evidence="3" id="KW-1185">Reference proteome</keyword>
<accession>A0ABQ8R1W2</accession>
<reference evidence="2" key="1">
    <citation type="submission" date="2022-09" db="EMBL/GenBank/DDBJ databases">
        <title>Fusarium specimens isolated from Avocado Roots.</title>
        <authorList>
            <person name="Stajich J."/>
            <person name="Roper C."/>
            <person name="Heimlech-Rivalta G."/>
        </authorList>
    </citation>
    <scope>NUCLEOTIDE SEQUENCE</scope>
    <source>
        <strain evidence="2">CF00095</strain>
    </source>
</reference>